<dbReference type="OrthoDB" id="6252479at2759"/>
<feature type="domain" description="Cadherin" evidence="9">
    <location>
        <begin position="100"/>
        <end position="237"/>
    </location>
</feature>
<dbReference type="OMA" id="YWYAVNP"/>
<dbReference type="SUPFAM" id="SSF49313">
    <property type="entry name" value="Cadherin-like"/>
    <property type="match status" value="8"/>
</dbReference>
<dbReference type="PANTHER" id="PTHR24026">
    <property type="entry name" value="FAT ATYPICAL CADHERIN-RELATED"/>
    <property type="match status" value="1"/>
</dbReference>
<evidence type="ECO:0000313" key="10">
    <source>
        <dbReference type="EMBL" id="VDM58881.1"/>
    </source>
</evidence>
<feature type="transmembrane region" description="Helical" evidence="8">
    <location>
        <begin position="1110"/>
        <end position="1135"/>
    </location>
</feature>
<dbReference type="Gene3D" id="2.60.40.60">
    <property type="entry name" value="Cadherins"/>
    <property type="match status" value="8"/>
</dbReference>
<keyword evidence="11" id="KW-1185">Reference proteome</keyword>
<reference evidence="10 11" key="2">
    <citation type="submission" date="2018-11" db="EMBL/GenBank/DDBJ databases">
        <authorList>
            <consortium name="Pathogen Informatics"/>
        </authorList>
    </citation>
    <scope>NUCLEOTIDE SEQUENCE [LARGE SCALE GENOMIC DNA]</scope>
    <source>
        <strain evidence="10 11">Costa Rica</strain>
    </source>
</reference>
<dbReference type="PROSITE" id="PS50268">
    <property type="entry name" value="CADHERIN_2"/>
    <property type="match status" value="7"/>
</dbReference>
<evidence type="ECO:0000256" key="8">
    <source>
        <dbReference type="SAM" id="Phobius"/>
    </source>
</evidence>
<feature type="domain" description="Cadherin" evidence="9">
    <location>
        <begin position="233"/>
        <end position="333"/>
    </location>
</feature>
<gene>
    <name evidence="10" type="ORF">ACOC_LOCUS7296</name>
</gene>
<evidence type="ECO:0000313" key="12">
    <source>
        <dbReference type="WBParaSite" id="ACOC_0000729501-mRNA-1"/>
    </source>
</evidence>
<dbReference type="InterPro" id="IPR015919">
    <property type="entry name" value="Cadherin-like_sf"/>
</dbReference>
<dbReference type="InterPro" id="IPR020894">
    <property type="entry name" value="Cadherin_CS"/>
</dbReference>
<dbReference type="Pfam" id="PF00028">
    <property type="entry name" value="Cadherin"/>
    <property type="match status" value="3"/>
</dbReference>
<dbReference type="WBParaSite" id="ACOC_0000729501-mRNA-1">
    <property type="protein sequence ID" value="ACOC_0000729501-mRNA-1"/>
    <property type="gene ID" value="ACOC_0000729501"/>
</dbReference>
<organism evidence="12">
    <name type="scientific">Angiostrongylus costaricensis</name>
    <name type="common">Nematode worm</name>
    <dbReference type="NCBI Taxonomy" id="334426"/>
    <lineage>
        <taxon>Eukaryota</taxon>
        <taxon>Metazoa</taxon>
        <taxon>Ecdysozoa</taxon>
        <taxon>Nematoda</taxon>
        <taxon>Chromadorea</taxon>
        <taxon>Rhabditida</taxon>
        <taxon>Rhabditina</taxon>
        <taxon>Rhabditomorpha</taxon>
        <taxon>Strongyloidea</taxon>
        <taxon>Metastrongylidae</taxon>
        <taxon>Angiostrongylus</taxon>
    </lineage>
</organism>
<feature type="domain" description="Cadherin" evidence="9">
    <location>
        <begin position="615"/>
        <end position="728"/>
    </location>
</feature>
<feature type="domain" description="Cadherin" evidence="9">
    <location>
        <begin position="509"/>
        <end position="614"/>
    </location>
</feature>
<feature type="domain" description="Cadherin" evidence="9">
    <location>
        <begin position="839"/>
        <end position="957"/>
    </location>
</feature>
<evidence type="ECO:0000256" key="3">
    <source>
        <dbReference type="ARBA" id="ARBA00022737"/>
    </source>
</evidence>
<accession>A0A158PI90</accession>
<evidence type="ECO:0000313" key="11">
    <source>
        <dbReference type="Proteomes" id="UP000267027"/>
    </source>
</evidence>
<comment type="subcellular location">
    <subcellularLocation>
        <location evidence="1">Membrane</location>
    </subcellularLocation>
</comment>
<protein>
    <submittedName>
        <fullName evidence="12">Cadherin related 23</fullName>
    </submittedName>
</protein>
<evidence type="ECO:0000256" key="1">
    <source>
        <dbReference type="ARBA" id="ARBA00004370"/>
    </source>
</evidence>
<reference evidence="12" key="1">
    <citation type="submission" date="2016-04" db="UniProtKB">
        <authorList>
            <consortium name="WormBaseParasite"/>
        </authorList>
    </citation>
    <scope>IDENTIFICATION</scope>
</reference>
<dbReference type="PRINTS" id="PR00205">
    <property type="entry name" value="CADHERIN"/>
</dbReference>
<keyword evidence="6 8" id="KW-0472">Membrane</keyword>
<dbReference type="CDD" id="cd11304">
    <property type="entry name" value="Cadherin_repeat"/>
    <property type="match status" value="8"/>
</dbReference>
<evidence type="ECO:0000256" key="2">
    <source>
        <dbReference type="ARBA" id="ARBA00022692"/>
    </source>
</evidence>
<keyword evidence="5 8" id="KW-1133">Transmembrane helix</keyword>
<feature type="transmembrane region" description="Helical" evidence="8">
    <location>
        <begin position="1065"/>
        <end position="1089"/>
    </location>
</feature>
<feature type="domain" description="Cadherin" evidence="9">
    <location>
        <begin position="15"/>
        <end position="99"/>
    </location>
</feature>
<dbReference type="InterPro" id="IPR002126">
    <property type="entry name" value="Cadherin-like_dom"/>
</dbReference>
<keyword evidence="4 7" id="KW-0106">Calcium</keyword>
<evidence type="ECO:0000256" key="5">
    <source>
        <dbReference type="ARBA" id="ARBA00022989"/>
    </source>
</evidence>
<evidence type="ECO:0000256" key="4">
    <source>
        <dbReference type="ARBA" id="ARBA00022837"/>
    </source>
</evidence>
<sequence length="1180" mass="130804">MENKSTESIYFYLINAERPGMSPATYQYILTGTGATIFAVDQRGYLYLNTPRIDADAPNPSTYQLNVQAREVDTMPIRSSELVTITVHVLDVNDNSPQFDQPIYTVNVSAFGEIRPVVEVRATDADSGVFGAITYRILEVTHEANDKFHYDDATNMLFVDGDLIPGEQYQVVLEATDGGGRSSKAIVVLLAMHPAFRLASLPPLPGMETFVPNPAAFFITTVTISISSEQEETIQTFVTEVSENTPINTIVVSLGGEVVNEDVYYLIVDGNIEEKFAINERTGVITTVGEFDRERTAMYSLQIDTRSRHPDQHLYWTIVQIGVLDVNDNSPHFVGPQPIRLQLNIHDLDQIKSNMIIGKVIVEDPDGEDNGRLELRIAPDMNRLFAVSNDGVVSVNGDFTAAHFGNHRMFIVARDHGDQPRETKAEVIVSIFSTFITVATSPPKGNFEYTSSAEETPIQPDHFYHRVTTASTSNRSLLVSICLCQSELQPYVPSTTKAPGPKRLAPVFNPPQITVTVDENEAEVEIAKVHATYPDGRPGSISYVLHKGDPTMFEVSSMSGKVKLLRPLDAEKDTSYMLQISTAEASALTNDPFLDHYVSITVNVGDVNDWIPTFENSNYSFTIQEATTPGTIIGQVSAFDQDKEAPNNRIRYRLVSAGGLENYFSVNSETGLITLALQIDAFAGEKITLRIEVTDSGSPPKSAMTNVLFEIVPNTSQVALSSLTSPLLEIHCFSTSVSESVRPPNLVQVLTVRNKPKDTRFVTCNIVSGNHRGAFSVTAGNDGNCELRTQMELDRESVERYLLNVTVTNGNEDDFTLVSITVIDVNDNVPRFIYDNDLGISIYFAGISSAAEAFTKVLTVKAKDADLGNSSVVSYSIDPFSLHSKYFTVSPIGEIRIKQSISQILQKNRISYFDIQVSACDSPTAGQQLCTKADVVINVITESHRFRLTAVGQNPQQLKVHEKNILKTLRQFTGSCTLLSVESMVKQLPSDNQVRTDMYWYAVNPTTKNICKKNDFRKLFESSSVAIIAGKLQPWFQLEKIEEDVDEGVDIAGGMLSNNWKTASIMLIGLATLIAIGATIGICVICVFWSRFKVFFMVLHLFVTLKRDFFVVYLGRFYFSASIFPHFFSFCSVAYEGDFSIEESMYALNVPGRIDPVTKYVQPMSLTLYEYRLVTSPLVT</sequence>
<dbReference type="PANTHER" id="PTHR24026:SF135">
    <property type="entry name" value="CADHERIN DOMAIN-CONTAINING PROTEIN"/>
    <property type="match status" value="1"/>
</dbReference>
<dbReference type="GO" id="GO:0005886">
    <property type="term" value="C:plasma membrane"/>
    <property type="evidence" value="ECO:0007669"/>
    <property type="project" value="InterPro"/>
</dbReference>
<evidence type="ECO:0000256" key="6">
    <source>
        <dbReference type="ARBA" id="ARBA00023136"/>
    </source>
</evidence>
<evidence type="ECO:0000256" key="7">
    <source>
        <dbReference type="PROSITE-ProRule" id="PRU00043"/>
    </source>
</evidence>
<proteinExistence type="predicted"/>
<dbReference type="GO" id="GO:0007156">
    <property type="term" value="P:homophilic cell adhesion via plasma membrane adhesion molecules"/>
    <property type="evidence" value="ECO:0007669"/>
    <property type="project" value="InterPro"/>
</dbReference>
<feature type="domain" description="Cadherin" evidence="9">
    <location>
        <begin position="729"/>
        <end position="832"/>
    </location>
</feature>
<dbReference type="EMBL" id="UYYA01004024">
    <property type="protein sequence ID" value="VDM58881.1"/>
    <property type="molecule type" value="Genomic_DNA"/>
</dbReference>
<dbReference type="PROSITE" id="PS00232">
    <property type="entry name" value="CADHERIN_1"/>
    <property type="match status" value="3"/>
</dbReference>
<evidence type="ECO:0000259" key="9">
    <source>
        <dbReference type="PROSITE" id="PS50268"/>
    </source>
</evidence>
<keyword evidence="3" id="KW-0677">Repeat</keyword>
<dbReference type="AlphaFoldDB" id="A0A158PI90"/>
<dbReference type="STRING" id="334426.A0A158PI90"/>
<dbReference type="Proteomes" id="UP000267027">
    <property type="component" value="Unassembled WGS sequence"/>
</dbReference>
<name>A0A158PI90_ANGCS</name>
<keyword evidence="2 8" id="KW-0812">Transmembrane</keyword>
<dbReference type="GO" id="GO:0005509">
    <property type="term" value="F:calcium ion binding"/>
    <property type="evidence" value="ECO:0007669"/>
    <property type="project" value="UniProtKB-UniRule"/>
</dbReference>
<dbReference type="SMART" id="SM00112">
    <property type="entry name" value="CA"/>
    <property type="match status" value="8"/>
</dbReference>